<dbReference type="CDD" id="cd04301">
    <property type="entry name" value="NAT_SF"/>
    <property type="match status" value="1"/>
</dbReference>
<dbReference type="InterPro" id="IPR000182">
    <property type="entry name" value="GNAT_dom"/>
</dbReference>
<dbReference type="InterPro" id="IPR016181">
    <property type="entry name" value="Acyl_CoA_acyltransferase"/>
</dbReference>
<dbReference type="PANTHER" id="PTHR43072:SF23">
    <property type="entry name" value="UPF0039 PROTEIN C11D3.02C"/>
    <property type="match status" value="1"/>
</dbReference>
<dbReference type="PANTHER" id="PTHR43072">
    <property type="entry name" value="N-ACETYLTRANSFERASE"/>
    <property type="match status" value="1"/>
</dbReference>
<dbReference type="Gene3D" id="3.40.630.30">
    <property type="match status" value="1"/>
</dbReference>
<evidence type="ECO:0000256" key="2">
    <source>
        <dbReference type="ARBA" id="ARBA00023315"/>
    </source>
</evidence>
<reference evidence="4 5" key="1">
    <citation type="submission" date="2018-07" db="EMBL/GenBank/DDBJ databases">
        <title>Rhodosalinus sp. strain E84T genomic sequence and assembly.</title>
        <authorList>
            <person name="Liu Z.-W."/>
            <person name="Lu D.-C."/>
        </authorList>
    </citation>
    <scope>NUCLEOTIDE SEQUENCE [LARGE SCALE GENOMIC DNA]</scope>
    <source>
        <strain evidence="4 5">E84</strain>
    </source>
</reference>
<evidence type="ECO:0000313" key="5">
    <source>
        <dbReference type="Proteomes" id="UP000253370"/>
    </source>
</evidence>
<dbReference type="Pfam" id="PF00583">
    <property type="entry name" value="Acetyltransf_1"/>
    <property type="match status" value="1"/>
</dbReference>
<evidence type="ECO:0000259" key="3">
    <source>
        <dbReference type="PROSITE" id="PS51186"/>
    </source>
</evidence>
<feature type="domain" description="N-acetyltransferase" evidence="3">
    <location>
        <begin position="1"/>
        <end position="159"/>
    </location>
</feature>
<dbReference type="Proteomes" id="UP000253370">
    <property type="component" value="Unassembled WGS sequence"/>
</dbReference>
<dbReference type="RefSeq" id="WP_113288234.1">
    <property type="nucleotide sequence ID" value="NZ_QNTQ01000004.1"/>
</dbReference>
<comment type="caution">
    <text evidence="4">The sequence shown here is derived from an EMBL/GenBank/DDBJ whole genome shotgun (WGS) entry which is preliminary data.</text>
</comment>
<keyword evidence="5" id="KW-1185">Reference proteome</keyword>
<evidence type="ECO:0000313" key="4">
    <source>
        <dbReference type="EMBL" id="RBI86684.1"/>
    </source>
</evidence>
<protein>
    <submittedName>
        <fullName evidence="4">GNAT family N-acetyltransferase</fullName>
    </submittedName>
</protein>
<organism evidence="4 5">
    <name type="scientific">Rhodosalinus halophilus</name>
    <dbReference type="NCBI Taxonomy" id="2259333"/>
    <lineage>
        <taxon>Bacteria</taxon>
        <taxon>Pseudomonadati</taxon>
        <taxon>Pseudomonadota</taxon>
        <taxon>Alphaproteobacteria</taxon>
        <taxon>Rhodobacterales</taxon>
        <taxon>Paracoccaceae</taxon>
        <taxon>Rhodosalinus</taxon>
    </lineage>
</organism>
<dbReference type="SUPFAM" id="SSF55729">
    <property type="entry name" value="Acyl-CoA N-acyltransferases (Nat)"/>
    <property type="match status" value="1"/>
</dbReference>
<proteinExistence type="predicted"/>
<dbReference type="PROSITE" id="PS51186">
    <property type="entry name" value="GNAT"/>
    <property type="match status" value="1"/>
</dbReference>
<dbReference type="EMBL" id="QNTQ01000004">
    <property type="protein sequence ID" value="RBI86684.1"/>
    <property type="molecule type" value="Genomic_DNA"/>
</dbReference>
<name>A0A365UDL3_9RHOB</name>
<gene>
    <name evidence="4" type="ORF">DRV85_04450</name>
</gene>
<evidence type="ECO:0000256" key="1">
    <source>
        <dbReference type="ARBA" id="ARBA00022679"/>
    </source>
</evidence>
<dbReference type="GO" id="GO:0016747">
    <property type="term" value="F:acyltransferase activity, transferring groups other than amino-acyl groups"/>
    <property type="evidence" value="ECO:0007669"/>
    <property type="project" value="InterPro"/>
</dbReference>
<sequence length="161" mass="16712">MIRQAAAADAAGIAAIWNPVIRQTAITFTTEEKTCAGLEADIAARGPLFLVAEEADAVAGFATAFRFRAGPGYARTLEHSILLAPGAQGRGIGRALMAALEREAAAAGAASLWAGVSSANPAGVGFHAAIGFAEIAVLPEVGWKFGRWHDLILMCKRLSPR</sequence>
<keyword evidence="1 4" id="KW-0808">Transferase</keyword>
<keyword evidence="2" id="KW-0012">Acyltransferase</keyword>
<accession>A0A365UDL3</accession>
<dbReference type="OrthoDB" id="5459937at2"/>
<dbReference type="AlphaFoldDB" id="A0A365UDL3"/>